<evidence type="ECO:0000256" key="3">
    <source>
        <dbReference type="SAM" id="SignalP"/>
    </source>
</evidence>
<dbReference type="Pfam" id="PF25973">
    <property type="entry name" value="BSH_CzcB"/>
    <property type="match status" value="1"/>
</dbReference>
<dbReference type="EMBL" id="CABVLI010000046">
    <property type="protein sequence ID" value="VVT27852.1"/>
    <property type="molecule type" value="Genomic_DNA"/>
</dbReference>
<gene>
    <name evidence="6" type="primary">nccB</name>
    <name evidence="6" type="ORF">SPHINGO391_500082</name>
</gene>
<accession>A0A5E8A8U0</accession>
<dbReference type="InterPro" id="IPR006143">
    <property type="entry name" value="RND_pump_MFP"/>
</dbReference>
<reference evidence="6 7" key="1">
    <citation type="submission" date="2019-09" db="EMBL/GenBank/DDBJ databases">
        <authorList>
            <person name="Dittami M. S."/>
        </authorList>
    </citation>
    <scope>NUCLEOTIDE SEQUENCE [LARGE SCALE GENOMIC DNA]</scope>
    <source>
        <strain evidence="6">SPHINGO391</strain>
    </source>
</reference>
<dbReference type="PANTHER" id="PTHR30097:SF4">
    <property type="entry name" value="SLR6042 PROTEIN"/>
    <property type="match status" value="1"/>
</dbReference>
<dbReference type="FunFam" id="2.40.420.20:FF:000006">
    <property type="entry name" value="RND family efflux transporter MFP subunit"/>
    <property type="match status" value="1"/>
</dbReference>
<dbReference type="Proteomes" id="UP000326857">
    <property type="component" value="Unassembled WGS sequence"/>
</dbReference>
<feature type="chain" id="PRO_5022795591" evidence="3">
    <location>
        <begin position="26"/>
        <end position="390"/>
    </location>
</feature>
<dbReference type="Pfam" id="PF25975">
    <property type="entry name" value="CzcB_C"/>
    <property type="match status" value="1"/>
</dbReference>
<dbReference type="SUPFAM" id="SSF111369">
    <property type="entry name" value="HlyD-like secretion proteins"/>
    <property type="match status" value="1"/>
</dbReference>
<protein>
    <submittedName>
        <fullName evidence="6">Nickel-cobalt-cadmium resistance protein NccB</fullName>
    </submittedName>
</protein>
<evidence type="ECO:0000259" key="4">
    <source>
        <dbReference type="Pfam" id="PF25973"/>
    </source>
</evidence>
<feature type="domain" description="CzcB-like C-terminal circularly permuted SH3-like" evidence="5">
    <location>
        <begin position="321"/>
        <end position="381"/>
    </location>
</feature>
<dbReference type="GO" id="GO:0016020">
    <property type="term" value="C:membrane"/>
    <property type="evidence" value="ECO:0007669"/>
    <property type="project" value="InterPro"/>
</dbReference>
<dbReference type="GO" id="GO:0060003">
    <property type="term" value="P:copper ion export"/>
    <property type="evidence" value="ECO:0007669"/>
    <property type="project" value="TreeGrafter"/>
</dbReference>
<dbReference type="InterPro" id="IPR058649">
    <property type="entry name" value="CzcB_C"/>
</dbReference>
<dbReference type="Gene3D" id="2.40.30.170">
    <property type="match status" value="1"/>
</dbReference>
<dbReference type="RefSeq" id="WP_151991808.1">
    <property type="nucleotide sequence ID" value="NZ_LR701528.1"/>
</dbReference>
<evidence type="ECO:0000256" key="2">
    <source>
        <dbReference type="ARBA" id="ARBA00022448"/>
    </source>
</evidence>
<keyword evidence="3" id="KW-0732">Signal</keyword>
<organism evidence="6 7">
    <name type="scientific">Sphingomonas aurantiaca</name>
    <dbReference type="NCBI Taxonomy" id="185949"/>
    <lineage>
        <taxon>Bacteria</taxon>
        <taxon>Pseudomonadati</taxon>
        <taxon>Pseudomonadota</taxon>
        <taxon>Alphaproteobacteria</taxon>
        <taxon>Sphingomonadales</taxon>
        <taxon>Sphingomonadaceae</taxon>
        <taxon>Sphingomonas</taxon>
    </lineage>
</organism>
<name>A0A5E8A8U0_9SPHN</name>
<dbReference type="InterPro" id="IPR058647">
    <property type="entry name" value="BSH_CzcB-like"/>
</dbReference>
<sequence>MTSKNRLYTGAALGLVAAATLGFGAARLTQPSTPTTVEAPATNAATPRKPALSSQVVAIDERGITASQIEVAPAGAGALDAAIPASANVESTPDAEAVLTARAPGTVTRIFKRIGDPVRQGDTLALVESRDASQIAADRSAAAARVTLANRQTARERSLVSQGVSARADLETAQASLAVAQADARRASAAAGAVRLSSDGRSIAVVSPVSGRVTAAPANLGQYVAAETELFRVADPRRLQITASLPPADAPRVRAGDRVELTTSDGRKIEGRVRSATGVVDPESRAATVIVTPTAGGTTLVPGQLVQARIFASGGVAKTGVTVPQDAVQTIGAQTVVFVRTNVGFRAQPVQAGERSGGMVAITSGLTAGTRIATTNAFLLKAEVEKESAE</sequence>
<evidence type="ECO:0000256" key="1">
    <source>
        <dbReference type="ARBA" id="ARBA00009477"/>
    </source>
</evidence>
<evidence type="ECO:0000313" key="6">
    <source>
        <dbReference type="EMBL" id="VVT27852.1"/>
    </source>
</evidence>
<dbReference type="PANTHER" id="PTHR30097">
    <property type="entry name" value="CATION EFFLUX SYSTEM PROTEIN CUSB"/>
    <property type="match status" value="1"/>
</dbReference>
<dbReference type="GO" id="GO:0015679">
    <property type="term" value="P:plasma membrane copper ion transport"/>
    <property type="evidence" value="ECO:0007669"/>
    <property type="project" value="TreeGrafter"/>
</dbReference>
<dbReference type="Gene3D" id="2.40.50.100">
    <property type="match status" value="1"/>
</dbReference>
<evidence type="ECO:0000259" key="5">
    <source>
        <dbReference type="Pfam" id="PF25975"/>
    </source>
</evidence>
<comment type="similarity">
    <text evidence="1">Belongs to the membrane fusion protein (MFP) (TC 8.A.1) family.</text>
</comment>
<evidence type="ECO:0000313" key="7">
    <source>
        <dbReference type="Proteomes" id="UP000326857"/>
    </source>
</evidence>
<dbReference type="GO" id="GO:0030313">
    <property type="term" value="C:cell envelope"/>
    <property type="evidence" value="ECO:0007669"/>
    <property type="project" value="TreeGrafter"/>
</dbReference>
<proteinExistence type="inferred from homology"/>
<keyword evidence="2" id="KW-0813">Transport</keyword>
<dbReference type="Gene3D" id="2.40.420.20">
    <property type="match status" value="1"/>
</dbReference>
<dbReference type="NCBIfam" id="TIGR01730">
    <property type="entry name" value="RND_mfp"/>
    <property type="match status" value="1"/>
</dbReference>
<feature type="signal peptide" evidence="3">
    <location>
        <begin position="1"/>
        <end position="25"/>
    </location>
</feature>
<dbReference type="AlphaFoldDB" id="A0A5E8A8U0"/>
<dbReference type="GO" id="GO:0022857">
    <property type="term" value="F:transmembrane transporter activity"/>
    <property type="evidence" value="ECO:0007669"/>
    <property type="project" value="InterPro"/>
</dbReference>
<feature type="domain" description="CzcB-like barrel-sandwich hybrid" evidence="4">
    <location>
        <begin position="97"/>
        <end position="235"/>
    </location>
</feature>
<dbReference type="InterPro" id="IPR051909">
    <property type="entry name" value="MFP_Cation_Efflux"/>
</dbReference>